<dbReference type="AlphaFoldDB" id="X1DLM5"/>
<evidence type="ECO:0000313" key="1">
    <source>
        <dbReference type="EMBL" id="GAH21092.1"/>
    </source>
</evidence>
<protein>
    <submittedName>
        <fullName evidence="1">Uncharacterized protein</fullName>
    </submittedName>
</protein>
<name>X1DLM5_9ZZZZ</name>
<feature type="non-terminal residue" evidence="1">
    <location>
        <position position="1"/>
    </location>
</feature>
<proteinExistence type="predicted"/>
<accession>X1DLM5</accession>
<organism evidence="1">
    <name type="scientific">marine sediment metagenome</name>
    <dbReference type="NCBI Taxonomy" id="412755"/>
    <lineage>
        <taxon>unclassified sequences</taxon>
        <taxon>metagenomes</taxon>
        <taxon>ecological metagenomes</taxon>
    </lineage>
</organism>
<gene>
    <name evidence="1" type="ORF">S03H2_07009</name>
</gene>
<comment type="caution">
    <text evidence="1">The sequence shown here is derived from an EMBL/GenBank/DDBJ whole genome shotgun (WGS) entry which is preliminary data.</text>
</comment>
<dbReference type="EMBL" id="BARU01003168">
    <property type="protein sequence ID" value="GAH21092.1"/>
    <property type="molecule type" value="Genomic_DNA"/>
</dbReference>
<reference evidence="1" key="1">
    <citation type="journal article" date="2014" name="Front. Microbiol.">
        <title>High frequency of phylogenetically diverse reductive dehalogenase-homologous genes in deep subseafloor sedimentary metagenomes.</title>
        <authorList>
            <person name="Kawai M."/>
            <person name="Futagami T."/>
            <person name="Toyoda A."/>
            <person name="Takaki Y."/>
            <person name="Nishi S."/>
            <person name="Hori S."/>
            <person name="Arai W."/>
            <person name="Tsubouchi T."/>
            <person name="Morono Y."/>
            <person name="Uchiyama I."/>
            <person name="Ito T."/>
            <person name="Fujiyama A."/>
            <person name="Inagaki F."/>
            <person name="Takami H."/>
        </authorList>
    </citation>
    <scope>NUCLEOTIDE SEQUENCE</scope>
    <source>
        <strain evidence="1">Expedition CK06-06</strain>
    </source>
</reference>
<sequence>ETAASMDFEKIELQVKSIINGVPTYLQHFYMAFAKEIYSKQRKFKGQTLLNELAILDHKWGSRGLDVELLAEVKKFYVPTYQIPEWCRFDVGKFDVDIFG</sequence>